<feature type="signal peptide" evidence="3">
    <location>
        <begin position="1"/>
        <end position="20"/>
    </location>
</feature>
<dbReference type="EMBL" id="LN609529">
    <property type="protein sequence ID" value="CEF70046.1"/>
    <property type="molecule type" value="Genomic_DNA"/>
</dbReference>
<evidence type="ECO:0000313" key="8">
    <source>
        <dbReference type="WormBase" id="SRAE_2000468700"/>
    </source>
</evidence>
<evidence type="ECO:0000259" key="4">
    <source>
        <dbReference type="PROSITE" id="PS51034"/>
    </source>
</evidence>
<dbReference type="GO" id="GO:0009653">
    <property type="term" value="P:anatomical structure morphogenesis"/>
    <property type="evidence" value="ECO:0007669"/>
    <property type="project" value="TreeGrafter"/>
</dbReference>
<evidence type="ECO:0000256" key="2">
    <source>
        <dbReference type="SAM" id="Phobius"/>
    </source>
</evidence>
<keyword evidence="2" id="KW-0472">Membrane</keyword>
<dbReference type="Proteomes" id="UP000035682">
    <property type="component" value="Unplaced"/>
</dbReference>
<dbReference type="RefSeq" id="XP_024509245.1">
    <property type="nucleotide sequence ID" value="XM_024643591.1"/>
</dbReference>
<dbReference type="Gene3D" id="2.60.40.4100">
    <property type="entry name" value="Zona pellucida, ZP-C domain"/>
    <property type="match status" value="1"/>
</dbReference>
<name>A0A090LR16_STRRB</name>
<keyword evidence="1" id="KW-1015">Disulfide bond</keyword>
<evidence type="ECO:0000313" key="5">
    <source>
        <dbReference type="EMBL" id="CEF70046.1"/>
    </source>
</evidence>
<dbReference type="PANTHER" id="PTHR47327">
    <property type="entry name" value="FI18240P1-RELATED"/>
    <property type="match status" value="1"/>
</dbReference>
<proteinExistence type="predicted"/>
<feature type="chain" id="PRO_5015031212" evidence="3">
    <location>
        <begin position="21"/>
        <end position="437"/>
    </location>
</feature>
<keyword evidence="3" id="KW-0732">Signal</keyword>
<dbReference type="InterPro" id="IPR042235">
    <property type="entry name" value="ZP-C_dom"/>
</dbReference>
<organism evidence="5">
    <name type="scientific">Strongyloides ratti</name>
    <name type="common">Parasitic roundworm</name>
    <dbReference type="NCBI Taxonomy" id="34506"/>
    <lineage>
        <taxon>Eukaryota</taxon>
        <taxon>Metazoa</taxon>
        <taxon>Ecdysozoa</taxon>
        <taxon>Nematoda</taxon>
        <taxon>Chromadorea</taxon>
        <taxon>Rhabditida</taxon>
        <taxon>Tylenchina</taxon>
        <taxon>Panagrolaimomorpha</taxon>
        <taxon>Strongyloidoidea</taxon>
        <taxon>Strongyloididae</taxon>
        <taxon>Strongyloides</taxon>
    </lineage>
</organism>
<dbReference type="InterPro" id="IPR001507">
    <property type="entry name" value="ZP_dom"/>
</dbReference>
<dbReference type="OrthoDB" id="10040649at2759"/>
<dbReference type="InterPro" id="IPR052774">
    <property type="entry name" value="Celegans_DevNeuronal_Protein"/>
</dbReference>
<dbReference type="CTD" id="36382417"/>
<evidence type="ECO:0000256" key="3">
    <source>
        <dbReference type="SAM" id="SignalP"/>
    </source>
</evidence>
<dbReference type="AlphaFoldDB" id="A0A090LR16"/>
<evidence type="ECO:0000313" key="7">
    <source>
        <dbReference type="WBParaSite" id="SRAE_2000468700.1"/>
    </source>
</evidence>
<dbReference type="Pfam" id="PF00100">
    <property type="entry name" value="Zona_pellucida"/>
    <property type="match status" value="1"/>
</dbReference>
<feature type="domain" description="ZP" evidence="4">
    <location>
        <begin position="28"/>
        <end position="288"/>
    </location>
</feature>
<dbReference type="PROSITE" id="PS51034">
    <property type="entry name" value="ZP_2"/>
    <property type="match status" value="1"/>
</dbReference>
<sequence>MMKKLYFIILIITIFPFINGDGFVAEVKCLSDAMVVIFNRSYPDYLRWEANSNSEPVLYVHGKGSNPMCSTTLKGDVDQGIYNLSIPYGQMCDVFLTHLEPNYSTAETVVALEDVNSDNEEHPTILNHVYCFYTKSVQTIRYNNVKKGQELVASTGSKPKPKVEMTFTGVDNQTLKAAKVGDTLQLYISLTPDEAYRAMLPKECFFSDKEDMEAPGARRVTFVQSNCPVDMFSTIVKPLANINNRIYVTKFDTFQFRNQTTIFVHCTVQICLDPEECESNCYEKISNSNLTAARLGFRKRRHTSDTSSKLNDAVDEVTVVRSIDIVKDNILKNNQERSVELQQIQHDVIPTPLLICIIILSILCFTTTILSIVLARKLRRSNKLNDIPCYTSYSVDGISPTGSIIHNQPIGNFHPNNPDNVYVKNLPKNFINYINKY</sequence>
<reference evidence="5 6" key="1">
    <citation type="submission" date="2014-09" db="EMBL/GenBank/DDBJ databases">
        <authorList>
            <person name="Martin A.A."/>
        </authorList>
    </citation>
    <scope>NUCLEOTIDE SEQUENCE</scope>
    <source>
        <strain evidence="6">ED321</strain>
        <strain evidence="5">ED321 Heterogonic</strain>
    </source>
</reference>
<gene>
    <name evidence="5 7 8" type="ORF">SRAE_2000468700</name>
</gene>
<dbReference type="OMA" id="STVFAHC"/>
<keyword evidence="2" id="KW-1133">Transmembrane helix</keyword>
<reference evidence="7" key="2">
    <citation type="submission" date="2020-12" db="UniProtKB">
        <authorList>
            <consortium name="WormBaseParasite"/>
        </authorList>
    </citation>
    <scope>IDENTIFICATION</scope>
</reference>
<dbReference type="WBParaSite" id="SRAE_2000468700.1">
    <property type="protein sequence ID" value="SRAE_2000468700.1"/>
    <property type="gene ID" value="WBGene00264924"/>
</dbReference>
<dbReference type="GeneID" id="36382417"/>
<keyword evidence="2" id="KW-0812">Transmembrane</keyword>
<accession>A0A090LR16</accession>
<evidence type="ECO:0000313" key="6">
    <source>
        <dbReference type="Proteomes" id="UP000035682"/>
    </source>
</evidence>
<keyword evidence="6" id="KW-1185">Reference proteome</keyword>
<protein>
    <submittedName>
        <fullName evidence="5 7">Zona pellucida domain-containing protein</fullName>
    </submittedName>
</protein>
<evidence type="ECO:0000256" key="1">
    <source>
        <dbReference type="ARBA" id="ARBA00023157"/>
    </source>
</evidence>
<feature type="transmembrane region" description="Helical" evidence="2">
    <location>
        <begin position="352"/>
        <end position="375"/>
    </location>
</feature>
<dbReference type="InterPro" id="IPR055355">
    <property type="entry name" value="ZP-C"/>
</dbReference>
<dbReference type="WormBase" id="SRAE_2000468700">
    <property type="protein sequence ID" value="SRP01795"/>
    <property type="gene ID" value="WBGene00264924"/>
</dbReference>
<dbReference type="PANTHER" id="PTHR47327:SF20">
    <property type="entry name" value="PROTEIN DYF-7"/>
    <property type="match status" value="1"/>
</dbReference>